<sequence>MYRCRLGEGVLEKHMGEDEVRELQPENGFVFCKGQTVQICRPDGALELATILDTRMDRANVRSEPWYSCRLHPSESQPYSRAEQIHEDELQQPQPQAGCAFFVGQLVQAQRRKGEWVLARVVEFALKDYELQYKCAVVRDAVVQSWVPHA</sequence>
<accession>A0A0M0JXV6</accession>
<dbReference type="EMBL" id="JWZX01002117">
    <property type="protein sequence ID" value="KOO30953.1"/>
    <property type="molecule type" value="Genomic_DNA"/>
</dbReference>
<name>A0A0M0JXV6_9EUKA</name>
<proteinExistence type="predicted"/>
<dbReference type="AlphaFoldDB" id="A0A0M0JXV6"/>
<reference evidence="2" key="1">
    <citation type="journal article" date="2015" name="PLoS Genet.">
        <title>Genome Sequence and Transcriptome Analyses of Chrysochromulina tobin: Metabolic Tools for Enhanced Algal Fitness in the Prominent Order Prymnesiales (Haptophyceae).</title>
        <authorList>
            <person name="Hovde B.T."/>
            <person name="Deodato C.R."/>
            <person name="Hunsperger H.M."/>
            <person name="Ryken S.A."/>
            <person name="Yost W."/>
            <person name="Jha R.K."/>
            <person name="Patterson J."/>
            <person name="Monnat R.J. Jr."/>
            <person name="Barlow S.B."/>
            <person name="Starkenburg S.R."/>
            <person name="Cattolico R.A."/>
        </authorList>
    </citation>
    <scope>NUCLEOTIDE SEQUENCE</scope>
    <source>
        <strain evidence="2">CCMP291</strain>
    </source>
</reference>
<dbReference type="Proteomes" id="UP000037460">
    <property type="component" value="Unassembled WGS sequence"/>
</dbReference>
<evidence type="ECO:0000313" key="2">
    <source>
        <dbReference type="Proteomes" id="UP000037460"/>
    </source>
</evidence>
<organism evidence="1 2">
    <name type="scientific">Chrysochromulina tobinii</name>
    <dbReference type="NCBI Taxonomy" id="1460289"/>
    <lineage>
        <taxon>Eukaryota</taxon>
        <taxon>Haptista</taxon>
        <taxon>Haptophyta</taxon>
        <taxon>Prymnesiophyceae</taxon>
        <taxon>Prymnesiales</taxon>
        <taxon>Chrysochromulinaceae</taxon>
        <taxon>Chrysochromulina</taxon>
    </lineage>
</organism>
<evidence type="ECO:0000313" key="1">
    <source>
        <dbReference type="EMBL" id="KOO30953.1"/>
    </source>
</evidence>
<protein>
    <submittedName>
        <fullName evidence="1">Uncharacterized protein</fullName>
    </submittedName>
</protein>
<keyword evidence="2" id="KW-1185">Reference proteome</keyword>
<gene>
    <name evidence="1" type="ORF">Ctob_014959</name>
</gene>
<comment type="caution">
    <text evidence="1">The sequence shown here is derived from an EMBL/GenBank/DDBJ whole genome shotgun (WGS) entry which is preliminary data.</text>
</comment>